<dbReference type="NCBIfam" id="TIGR02271">
    <property type="entry name" value="YsnF/AvaK domain"/>
    <property type="match status" value="1"/>
</dbReference>
<dbReference type="Pfam" id="PF09557">
    <property type="entry name" value="DUF2382"/>
    <property type="match status" value="1"/>
</dbReference>
<dbReference type="EMBL" id="CADCTC010000232">
    <property type="protein sequence ID" value="CAA9287605.1"/>
    <property type="molecule type" value="Genomic_DNA"/>
</dbReference>
<dbReference type="PANTHER" id="PTHR38463">
    <property type="entry name" value="STRESS RESPONSE PROTEIN YSNF"/>
    <property type="match status" value="1"/>
</dbReference>
<dbReference type="InterPro" id="IPR019060">
    <property type="entry name" value="DUF2382"/>
</dbReference>
<evidence type="ECO:0000259" key="2">
    <source>
        <dbReference type="Pfam" id="PF09557"/>
    </source>
</evidence>
<feature type="region of interest" description="Disordered" evidence="1">
    <location>
        <begin position="1"/>
        <end position="26"/>
    </location>
</feature>
<feature type="region of interest" description="Disordered" evidence="1">
    <location>
        <begin position="184"/>
        <end position="213"/>
    </location>
</feature>
<protein>
    <recommendedName>
        <fullName evidence="2">DUF2382 domain-containing protein</fullName>
    </recommendedName>
</protein>
<accession>A0A6J4JU55</accession>
<organism evidence="3">
    <name type="scientific">uncultured Chloroflexota bacterium</name>
    <dbReference type="NCBI Taxonomy" id="166587"/>
    <lineage>
        <taxon>Bacteria</taxon>
        <taxon>Bacillati</taxon>
        <taxon>Chloroflexota</taxon>
        <taxon>environmental samples</taxon>
    </lineage>
</organism>
<dbReference type="AlphaFoldDB" id="A0A6J4JU55"/>
<gene>
    <name evidence="3" type="ORF">AVDCRST_MAG77-4382</name>
</gene>
<feature type="compositionally biased region" description="Basic and acidic residues" evidence="1">
    <location>
        <begin position="184"/>
        <end position="207"/>
    </location>
</feature>
<name>A0A6J4JU55_9CHLR</name>
<proteinExistence type="predicted"/>
<feature type="region of interest" description="Disordered" evidence="1">
    <location>
        <begin position="60"/>
        <end position="85"/>
    </location>
</feature>
<feature type="compositionally biased region" description="Gly residues" evidence="1">
    <location>
        <begin position="72"/>
        <end position="84"/>
    </location>
</feature>
<dbReference type="InterPro" id="IPR052967">
    <property type="entry name" value="Stress_Response_Assoc"/>
</dbReference>
<feature type="domain" description="DUF2382" evidence="2">
    <location>
        <begin position="94"/>
        <end position="202"/>
    </location>
</feature>
<reference evidence="3" key="1">
    <citation type="submission" date="2020-02" db="EMBL/GenBank/DDBJ databases">
        <authorList>
            <person name="Meier V. D."/>
        </authorList>
    </citation>
    <scope>NUCLEOTIDE SEQUENCE</scope>
    <source>
        <strain evidence="3">AVDCRST_MAG77</strain>
    </source>
</reference>
<sequence>MAQVNASQLREGMEVHSGEGQSLGTIERIDRDSITVRGQQYEFTSIERVEGNRVHLTRQVGASVDSDRTRAGSGGAGAAAGGHAQGELRVPEVAERLGVEKRQVETGEVSVHKTVREEQQTVPVELEREEVSVERREVGERRLAPGEAAAAFEEDTVRVPVRGEEAVVTKEAVVTGEVVVDKERTTERHELGDTVRRTHVEVDDGQPRGRSGA</sequence>
<evidence type="ECO:0000256" key="1">
    <source>
        <dbReference type="SAM" id="MobiDB-lite"/>
    </source>
</evidence>
<evidence type="ECO:0000313" key="3">
    <source>
        <dbReference type="EMBL" id="CAA9287605.1"/>
    </source>
</evidence>
<dbReference type="PANTHER" id="PTHR38463:SF1">
    <property type="entry name" value="STRESS RESPONSE PROTEIN YSNF"/>
    <property type="match status" value="1"/>
</dbReference>